<organism evidence="1 2">
    <name type="scientific">Campylobacter concisus</name>
    <dbReference type="NCBI Taxonomy" id="199"/>
    <lineage>
        <taxon>Bacteria</taxon>
        <taxon>Pseudomonadati</taxon>
        <taxon>Campylobacterota</taxon>
        <taxon>Epsilonproteobacteria</taxon>
        <taxon>Campylobacterales</taxon>
        <taxon>Campylobacteraceae</taxon>
        <taxon>Campylobacter</taxon>
    </lineage>
</organism>
<reference evidence="1 2" key="1">
    <citation type="journal article" date="2018" name="Emerg. Microbes Infect.">
        <title>Genomic analysis of oral Campylobacter concisus strains identified a potential bacterial molecular marker associated with active Crohn's disease.</title>
        <authorList>
            <person name="Liu F."/>
            <person name="Ma R."/>
            <person name="Tay C.Y.A."/>
            <person name="Octavia S."/>
            <person name="Lan R."/>
            <person name="Chung H.K.L."/>
            <person name="Riordan S.M."/>
            <person name="Grimm M.C."/>
            <person name="Leong R.W."/>
            <person name="Tanaka M.M."/>
            <person name="Connor S."/>
            <person name="Zhang L."/>
        </authorList>
    </citation>
    <scope>NUCLEOTIDE SEQUENCE [LARGE SCALE GENOMIC DNA]</scope>
    <source>
        <strain evidence="1 2">P1CDO2</strain>
    </source>
</reference>
<gene>
    <name evidence="1" type="ORF">CVT00_01220</name>
</gene>
<dbReference type="AlphaFoldDB" id="A0A7S9REE8"/>
<proteinExistence type="predicted"/>
<accession>A0A7S9REE8</accession>
<dbReference type="Pfam" id="PF09684">
    <property type="entry name" value="Tail_P2_I"/>
    <property type="match status" value="1"/>
</dbReference>
<sequence length="203" mass="23307">MLDLRAYNDVLFRVDEVFAPKMDEYLAFDERFFYNRTELNRAYLAHQFDTEPKSLSIEETKELLKTPLKTYFFEGTSESLETGLKAYYSGASTKQWIEYGGEPYHFKLILEASKGLSKEQVAKTDKLIKTYKNVRSVYDGANIKVGIKADVKAYSYAISGENVSVYPYVVSNINEHAHFKFGATTQINEIISIPINTKQIFAR</sequence>
<dbReference type="Proteomes" id="UP000594508">
    <property type="component" value="Chromosome"/>
</dbReference>
<evidence type="ECO:0000313" key="2">
    <source>
        <dbReference type="Proteomes" id="UP000594508"/>
    </source>
</evidence>
<dbReference type="EMBL" id="CP060707">
    <property type="protein sequence ID" value="QPH90194.1"/>
    <property type="molecule type" value="Genomic_DNA"/>
</dbReference>
<name>A0A7S9REE8_9BACT</name>
<dbReference type="InterPro" id="IPR006521">
    <property type="entry name" value="Tail_protein_I"/>
</dbReference>
<evidence type="ECO:0000313" key="1">
    <source>
        <dbReference type="EMBL" id="QPH90194.1"/>
    </source>
</evidence>
<dbReference type="RefSeq" id="WP_107915647.1">
    <property type="nucleotide sequence ID" value="NZ_CP060707.1"/>
</dbReference>
<protein>
    <submittedName>
        <fullName evidence="1">Uncharacterized protein</fullName>
    </submittedName>
</protein>